<dbReference type="Pfam" id="PF10317">
    <property type="entry name" value="7TM_GPCR_Srd"/>
    <property type="match status" value="1"/>
</dbReference>
<evidence type="ECO:0000256" key="5">
    <source>
        <dbReference type="ARBA" id="ARBA00023136"/>
    </source>
</evidence>
<dbReference type="InterPro" id="IPR019421">
    <property type="entry name" value="7TM_GPCR_serpentine_rcpt_Srd"/>
</dbReference>
<evidence type="ECO:0000256" key="3">
    <source>
        <dbReference type="ARBA" id="ARBA00022692"/>
    </source>
</evidence>
<keyword evidence="8" id="KW-1185">Reference proteome</keyword>
<evidence type="ECO:0000256" key="1">
    <source>
        <dbReference type="ARBA" id="ARBA00004141"/>
    </source>
</evidence>
<proteinExistence type="inferred from homology"/>
<dbReference type="AlphaFoldDB" id="A0AAV5SE49"/>
<comment type="subcellular location">
    <subcellularLocation>
        <location evidence="1">Membrane</location>
        <topology evidence="1">Multi-pass membrane protein</topology>
    </subcellularLocation>
</comment>
<keyword evidence="3 6" id="KW-0812">Transmembrane</keyword>
<dbReference type="InterPro" id="IPR050920">
    <property type="entry name" value="Nematode_rcpt-like_delta"/>
</dbReference>
<dbReference type="PANTHER" id="PTHR22945">
    <property type="entry name" value="SERPENTINE RECEPTOR, CLASS D DELTA"/>
    <property type="match status" value="1"/>
</dbReference>
<comment type="caution">
    <text evidence="7">The sequence shown here is derived from an EMBL/GenBank/DDBJ whole genome shotgun (WGS) entry which is preliminary data.</text>
</comment>
<evidence type="ECO:0000256" key="6">
    <source>
        <dbReference type="SAM" id="Phobius"/>
    </source>
</evidence>
<evidence type="ECO:0008006" key="9">
    <source>
        <dbReference type="Google" id="ProtNLM"/>
    </source>
</evidence>
<protein>
    <recommendedName>
        <fullName evidence="9">G protein-coupled receptor</fullName>
    </recommendedName>
</protein>
<evidence type="ECO:0000313" key="8">
    <source>
        <dbReference type="Proteomes" id="UP001432027"/>
    </source>
</evidence>
<gene>
    <name evidence="7" type="ORF">PENTCL1PPCAC_1839</name>
</gene>
<feature type="transmembrane region" description="Helical" evidence="6">
    <location>
        <begin position="48"/>
        <end position="73"/>
    </location>
</feature>
<dbReference type="PANTHER" id="PTHR22945:SF40">
    <property type="entry name" value="SERPENTINE RECEPTOR, CLASS D (DELTA)-RELATED"/>
    <property type="match status" value="1"/>
</dbReference>
<reference evidence="7" key="1">
    <citation type="submission" date="2023-10" db="EMBL/GenBank/DDBJ databases">
        <title>Genome assembly of Pristionchus species.</title>
        <authorList>
            <person name="Yoshida K."/>
            <person name="Sommer R.J."/>
        </authorList>
    </citation>
    <scope>NUCLEOTIDE SEQUENCE</scope>
    <source>
        <strain evidence="7">RS0144</strain>
    </source>
</reference>
<evidence type="ECO:0000256" key="2">
    <source>
        <dbReference type="ARBA" id="ARBA00009166"/>
    </source>
</evidence>
<name>A0AAV5SE49_9BILA</name>
<organism evidence="7 8">
    <name type="scientific">Pristionchus entomophagus</name>
    <dbReference type="NCBI Taxonomy" id="358040"/>
    <lineage>
        <taxon>Eukaryota</taxon>
        <taxon>Metazoa</taxon>
        <taxon>Ecdysozoa</taxon>
        <taxon>Nematoda</taxon>
        <taxon>Chromadorea</taxon>
        <taxon>Rhabditida</taxon>
        <taxon>Rhabditina</taxon>
        <taxon>Diplogasteromorpha</taxon>
        <taxon>Diplogasteroidea</taxon>
        <taxon>Neodiplogasteridae</taxon>
        <taxon>Pristionchus</taxon>
    </lineage>
</organism>
<feature type="transmembrane region" description="Helical" evidence="6">
    <location>
        <begin position="85"/>
        <end position="106"/>
    </location>
</feature>
<evidence type="ECO:0000256" key="4">
    <source>
        <dbReference type="ARBA" id="ARBA00022989"/>
    </source>
</evidence>
<feature type="transmembrane region" description="Helical" evidence="6">
    <location>
        <begin position="6"/>
        <end position="27"/>
    </location>
</feature>
<dbReference type="EMBL" id="BTSX01000001">
    <property type="protein sequence ID" value="GMS79664.1"/>
    <property type="molecule type" value="Genomic_DNA"/>
</dbReference>
<accession>A0AAV5SE49</accession>
<dbReference type="GO" id="GO:0016020">
    <property type="term" value="C:membrane"/>
    <property type="evidence" value="ECO:0007669"/>
    <property type="project" value="UniProtKB-SubCell"/>
</dbReference>
<keyword evidence="4 6" id="KW-1133">Transmembrane helix</keyword>
<sequence>MTRLVRAYMIGPIFPLCILAFVVRRKVIEKLKERKDVMTTKTKEMHKSLVKILTLQSCLPIFFFLSIFCYVLVKRKIYESIVLEYAITWFHPFMPSLAPVITLFNVKPYRK</sequence>
<dbReference type="Proteomes" id="UP001432027">
    <property type="component" value="Unassembled WGS sequence"/>
</dbReference>
<comment type="similarity">
    <text evidence="2">Belongs to the nematode receptor-like protein srd family.</text>
</comment>
<keyword evidence="5 6" id="KW-0472">Membrane</keyword>
<evidence type="ECO:0000313" key="7">
    <source>
        <dbReference type="EMBL" id="GMS79664.1"/>
    </source>
</evidence>